<keyword evidence="3 8" id="KW-0378">Hydrolase</keyword>
<comment type="catalytic activity">
    <reaction evidence="6">
        <text>Preferential cleavage: Arg-|-Xaa, Lys-|-Xaa.</text>
        <dbReference type="EC" id="3.4.21.4"/>
    </reaction>
</comment>
<dbReference type="InterPro" id="IPR001314">
    <property type="entry name" value="Peptidase_S1A"/>
</dbReference>
<dbReference type="Proteomes" id="UP000830375">
    <property type="component" value="Unassembled WGS sequence"/>
</dbReference>
<evidence type="ECO:0000256" key="3">
    <source>
        <dbReference type="ARBA" id="ARBA00022801"/>
    </source>
</evidence>
<evidence type="ECO:0000313" key="11">
    <source>
        <dbReference type="Proteomes" id="UP000830375"/>
    </source>
</evidence>
<dbReference type="EMBL" id="JACTAM010000059">
    <property type="protein sequence ID" value="KAI2647966.1"/>
    <property type="molecule type" value="Genomic_DNA"/>
</dbReference>
<keyword evidence="4 8" id="KW-0720">Serine protease</keyword>
<dbReference type="InterPro" id="IPR001254">
    <property type="entry name" value="Trypsin_dom"/>
</dbReference>
<name>A0ABQ8LE24_LABRO</name>
<evidence type="ECO:0000256" key="5">
    <source>
        <dbReference type="ARBA" id="ARBA00023157"/>
    </source>
</evidence>
<dbReference type="PRINTS" id="PR00722">
    <property type="entry name" value="CHYMOTRYPSIN"/>
</dbReference>
<dbReference type="Gene3D" id="2.40.10.10">
    <property type="entry name" value="Trypsin-like serine proteases"/>
    <property type="match status" value="3"/>
</dbReference>
<keyword evidence="11" id="KW-1185">Reference proteome</keyword>
<dbReference type="InterPro" id="IPR009003">
    <property type="entry name" value="Peptidase_S1_PA"/>
</dbReference>
<dbReference type="Pfam" id="PF00089">
    <property type="entry name" value="Trypsin"/>
    <property type="match status" value="1"/>
</dbReference>
<proteinExistence type="predicted"/>
<dbReference type="InterPro" id="IPR033116">
    <property type="entry name" value="TRYPSIN_SER"/>
</dbReference>
<dbReference type="PANTHER" id="PTHR24264:SF7">
    <property type="entry name" value="TRYPSIN-2-LIKE"/>
    <property type="match status" value="1"/>
</dbReference>
<dbReference type="SMART" id="SM00020">
    <property type="entry name" value="Tryp_SPc"/>
    <property type="match status" value="1"/>
</dbReference>
<organism evidence="10 11">
    <name type="scientific">Labeo rohita</name>
    <name type="common">Indian major carp</name>
    <name type="synonym">Cyprinus rohita</name>
    <dbReference type="NCBI Taxonomy" id="84645"/>
    <lineage>
        <taxon>Eukaryota</taxon>
        <taxon>Metazoa</taxon>
        <taxon>Chordata</taxon>
        <taxon>Craniata</taxon>
        <taxon>Vertebrata</taxon>
        <taxon>Euteleostomi</taxon>
        <taxon>Actinopterygii</taxon>
        <taxon>Neopterygii</taxon>
        <taxon>Teleostei</taxon>
        <taxon>Ostariophysi</taxon>
        <taxon>Cypriniformes</taxon>
        <taxon>Cyprinidae</taxon>
        <taxon>Labeoninae</taxon>
        <taxon>Labeonini</taxon>
        <taxon>Labeo</taxon>
    </lineage>
</organism>
<feature type="domain" description="Peptidase S1" evidence="9">
    <location>
        <begin position="15"/>
        <end position="218"/>
    </location>
</feature>
<comment type="subcellular location">
    <subcellularLocation>
        <location evidence="1">Secreted</location>
        <location evidence="1">Extracellular space</location>
    </subcellularLocation>
</comment>
<evidence type="ECO:0000256" key="7">
    <source>
        <dbReference type="ARBA" id="ARBA00038868"/>
    </source>
</evidence>
<accession>A0ABQ8LE24</accession>
<evidence type="ECO:0000256" key="2">
    <source>
        <dbReference type="ARBA" id="ARBA00022670"/>
    </source>
</evidence>
<evidence type="ECO:0000259" key="9">
    <source>
        <dbReference type="PROSITE" id="PS50240"/>
    </source>
</evidence>
<dbReference type="SUPFAM" id="SSF50494">
    <property type="entry name" value="Trypsin-like serine proteases"/>
    <property type="match status" value="1"/>
</dbReference>
<evidence type="ECO:0000313" key="10">
    <source>
        <dbReference type="EMBL" id="KAI2647966.1"/>
    </source>
</evidence>
<dbReference type="InterPro" id="IPR018114">
    <property type="entry name" value="TRYPSIN_HIS"/>
</dbReference>
<comment type="caution">
    <text evidence="10">The sequence shown here is derived from an EMBL/GenBank/DDBJ whole genome shotgun (WGS) entry which is preliminary data.</text>
</comment>
<evidence type="ECO:0000256" key="8">
    <source>
        <dbReference type="RuleBase" id="RU363034"/>
    </source>
</evidence>
<gene>
    <name evidence="10" type="ORF">H4Q32_027918</name>
</gene>
<evidence type="ECO:0000256" key="6">
    <source>
        <dbReference type="ARBA" id="ARBA00036320"/>
    </source>
</evidence>
<sequence>MYIYLYEGFSSGDKIIGGYECSPHSQPWQVYLSDGRISCGGSLINKKWVVSAAHCTFLRDSLRIQLGKHNLLVGENTEQQIKAEKIIPYPRYNDNNHNNDVMLIKLRKPAILNKYVKPIPLAKSCSSAGMKCLCLKLPVLSKKKCRYEYGNTITKNMFCAGFMRGRKDACEGDSGGPLVCNGKLQGVVSFGTSCDGPGYPGVYVELCRYNRWIKRTIATN</sequence>
<dbReference type="PROSITE" id="PS00134">
    <property type="entry name" value="TRYPSIN_HIS"/>
    <property type="match status" value="1"/>
</dbReference>
<keyword evidence="2 8" id="KW-0645">Protease</keyword>
<evidence type="ECO:0000256" key="1">
    <source>
        <dbReference type="ARBA" id="ARBA00004239"/>
    </source>
</evidence>
<reference evidence="10 11" key="1">
    <citation type="submission" date="2022-01" db="EMBL/GenBank/DDBJ databases">
        <title>A high-quality chromosome-level genome assembly of rohu carp, Labeo rohita.</title>
        <authorList>
            <person name="Arick M.A. II"/>
            <person name="Hsu C.-Y."/>
            <person name="Magbanua Z."/>
            <person name="Pechanova O."/>
            <person name="Grover C."/>
            <person name="Miller E."/>
            <person name="Thrash A."/>
            <person name="Ezzel L."/>
            <person name="Alam S."/>
            <person name="Benzie J."/>
            <person name="Hamilton M."/>
            <person name="Karsi A."/>
            <person name="Lawrence M.L."/>
            <person name="Peterson D.G."/>
        </authorList>
    </citation>
    <scope>NUCLEOTIDE SEQUENCE [LARGE SCALE GENOMIC DNA]</scope>
    <source>
        <strain evidence="11">BAU-BD-2019</strain>
        <tissue evidence="10">Blood</tissue>
    </source>
</reference>
<keyword evidence="5" id="KW-1015">Disulfide bond</keyword>
<dbReference type="PROSITE" id="PS00135">
    <property type="entry name" value="TRYPSIN_SER"/>
    <property type="match status" value="1"/>
</dbReference>
<dbReference type="InterPro" id="IPR043504">
    <property type="entry name" value="Peptidase_S1_PA_chymotrypsin"/>
</dbReference>
<dbReference type="PANTHER" id="PTHR24264">
    <property type="entry name" value="TRYPSIN-RELATED"/>
    <property type="match status" value="1"/>
</dbReference>
<dbReference type="InterPro" id="IPR050127">
    <property type="entry name" value="Serine_Proteases_S1"/>
</dbReference>
<dbReference type="EC" id="3.4.21.4" evidence="7"/>
<dbReference type="PROSITE" id="PS50240">
    <property type="entry name" value="TRYPSIN_DOM"/>
    <property type="match status" value="1"/>
</dbReference>
<evidence type="ECO:0000256" key="4">
    <source>
        <dbReference type="ARBA" id="ARBA00022825"/>
    </source>
</evidence>
<protein>
    <recommendedName>
        <fullName evidence="7">trypsin</fullName>
        <ecNumber evidence="7">3.4.21.4</ecNumber>
    </recommendedName>
</protein>
<dbReference type="CDD" id="cd00190">
    <property type="entry name" value="Tryp_SPc"/>
    <property type="match status" value="1"/>
</dbReference>